<dbReference type="SMART" id="SM00220">
    <property type="entry name" value="S_TKc"/>
    <property type="match status" value="1"/>
</dbReference>
<feature type="compositionally biased region" description="Polar residues" evidence="1">
    <location>
        <begin position="843"/>
        <end position="853"/>
    </location>
</feature>
<evidence type="ECO:0000313" key="4">
    <source>
        <dbReference type="Proteomes" id="UP000612055"/>
    </source>
</evidence>
<dbReference type="InterPro" id="IPR011009">
    <property type="entry name" value="Kinase-like_dom_sf"/>
</dbReference>
<feature type="region of interest" description="Disordered" evidence="1">
    <location>
        <begin position="558"/>
        <end position="612"/>
    </location>
</feature>
<dbReference type="InterPro" id="IPR001245">
    <property type="entry name" value="Ser-Thr/Tyr_kinase_cat_dom"/>
</dbReference>
<evidence type="ECO:0000259" key="2">
    <source>
        <dbReference type="PROSITE" id="PS50011"/>
    </source>
</evidence>
<dbReference type="Pfam" id="PF07714">
    <property type="entry name" value="PK_Tyr_Ser-Thr"/>
    <property type="match status" value="1"/>
</dbReference>
<name>A0A835XR42_9CHLO</name>
<dbReference type="EMBL" id="JAEHOE010000097">
    <property type="protein sequence ID" value="KAG2487433.1"/>
    <property type="molecule type" value="Genomic_DNA"/>
</dbReference>
<dbReference type="InterPro" id="IPR000719">
    <property type="entry name" value="Prot_kinase_dom"/>
</dbReference>
<dbReference type="Gene3D" id="3.30.200.20">
    <property type="entry name" value="Phosphorylase Kinase, domain 1"/>
    <property type="match status" value="1"/>
</dbReference>
<dbReference type="SUPFAM" id="SSF56112">
    <property type="entry name" value="Protein kinase-like (PK-like)"/>
    <property type="match status" value="1"/>
</dbReference>
<dbReference type="InterPro" id="IPR051681">
    <property type="entry name" value="Ser/Thr_Kinases-Pseudokinases"/>
</dbReference>
<proteinExistence type="predicted"/>
<feature type="domain" description="Protein kinase" evidence="2">
    <location>
        <begin position="108"/>
        <end position="549"/>
    </location>
</feature>
<feature type="compositionally biased region" description="Polar residues" evidence="1">
    <location>
        <begin position="558"/>
        <end position="574"/>
    </location>
</feature>
<dbReference type="OrthoDB" id="535945at2759"/>
<gene>
    <name evidence="3" type="ORF">HYH03_014000</name>
</gene>
<protein>
    <recommendedName>
        <fullName evidence="2">Protein kinase domain-containing protein</fullName>
    </recommendedName>
</protein>
<dbReference type="GO" id="GO:0005524">
    <property type="term" value="F:ATP binding"/>
    <property type="evidence" value="ECO:0007669"/>
    <property type="project" value="InterPro"/>
</dbReference>
<reference evidence="3" key="1">
    <citation type="journal article" date="2020" name="bioRxiv">
        <title>Comparative genomics of Chlamydomonas.</title>
        <authorList>
            <person name="Craig R.J."/>
            <person name="Hasan A.R."/>
            <person name="Ness R.W."/>
            <person name="Keightley P.D."/>
        </authorList>
    </citation>
    <scope>NUCLEOTIDE SEQUENCE</scope>
    <source>
        <strain evidence="3">CCAP 11/70</strain>
    </source>
</reference>
<organism evidence="3 4">
    <name type="scientific">Edaphochlamys debaryana</name>
    <dbReference type="NCBI Taxonomy" id="47281"/>
    <lineage>
        <taxon>Eukaryota</taxon>
        <taxon>Viridiplantae</taxon>
        <taxon>Chlorophyta</taxon>
        <taxon>core chlorophytes</taxon>
        <taxon>Chlorophyceae</taxon>
        <taxon>CS clade</taxon>
        <taxon>Chlamydomonadales</taxon>
        <taxon>Chlamydomonadales incertae sedis</taxon>
        <taxon>Edaphochlamys</taxon>
    </lineage>
</organism>
<feature type="region of interest" description="Disordered" evidence="1">
    <location>
        <begin position="766"/>
        <end position="895"/>
    </location>
</feature>
<dbReference type="GO" id="GO:0004674">
    <property type="term" value="F:protein serine/threonine kinase activity"/>
    <property type="evidence" value="ECO:0007669"/>
    <property type="project" value="TreeGrafter"/>
</dbReference>
<dbReference type="AlphaFoldDB" id="A0A835XR42"/>
<dbReference type="InterPro" id="IPR008271">
    <property type="entry name" value="Ser/Thr_kinase_AS"/>
</dbReference>
<feature type="region of interest" description="Disordered" evidence="1">
    <location>
        <begin position="1068"/>
        <end position="1109"/>
    </location>
</feature>
<dbReference type="PANTHER" id="PTHR44329">
    <property type="entry name" value="SERINE/THREONINE-PROTEIN KINASE TNNI3K-RELATED"/>
    <property type="match status" value="1"/>
</dbReference>
<dbReference type="PROSITE" id="PS00108">
    <property type="entry name" value="PROTEIN_KINASE_ST"/>
    <property type="match status" value="1"/>
</dbReference>
<dbReference type="PROSITE" id="PS50011">
    <property type="entry name" value="PROTEIN_KINASE_DOM"/>
    <property type="match status" value="1"/>
</dbReference>
<accession>A0A835XR42</accession>
<dbReference type="Proteomes" id="UP000612055">
    <property type="component" value="Unassembled WGS sequence"/>
</dbReference>
<evidence type="ECO:0000313" key="3">
    <source>
        <dbReference type="EMBL" id="KAG2487433.1"/>
    </source>
</evidence>
<dbReference type="PANTHER" id="PTHR44329:SF289">
    <property type="entry name" value="SERINE_THREONINE-PROTEIN KINASE VIK"/>
    <property type="match status" value="1"/>
</dbReference>
<feature type="compositionally biased region" description="Low complexity" evidence="1">
    <location>
        <begin position="594"/>
        <end position="612"/>
    </location>
</feature>
<keyword evidence="4" id="KW-1185">Reference proteome</keyword>
<comment type="caution">
    <text evidence="3">The sequence shown here is derived from an EMBL/GenBank/DDBJ whole genome shotgun (WGS) entry which is preliminary data.</text>
</comment>
<evidence type="ECO:0000256" key="1">
    <source>
        <dbReference type="SAM" id="MobiDB-lite"/>
    </source>
</evidence>
<sequence>MLLWRCFGREAPARTAAPEPSFSKVTSDAAAAPASRASVSQLGQCLGPNALDEADAALCAALNKSACSPKHAGPPAPALKSAFSVADAREGTRPCVEYTSANDLVKDVQDLRWLGQGAQGVVYEGIWQGATVAVKFSIVQAECLDSIAYELLFSRLLCHPNVVQCYGAKVAVLDEATIRPHTPEAVHLTLRLPSGSPAIAAATAAGMLGRANGGGGGPTGTGNGSASSLARLPAGTASAYGLPAAIPPSSAATLQAAYTASTSGALVAGSASRCSTRTSADLTSVPGLAQGSSCLPQRTFTAGGSQVQSLQRGDSFHSDDGFGDPTDRKCTFADVRDVLATMGAKPGNYITQMILEHCDHGSLHAAIQRGIFRPSSRWGSKLALRALIRTAREVAQGMFHLHANNVLHGDLKPANVLLLNSRKDRRGYVAKVSDFGLSQFCTQEHISNAPWGTLVYMAPERLLEGQLCPASDVYSFGVILWEMHHGQRPYEGMHTAQIVMACAQGQGGARLEWGADANEEVARISRACMAHAPQDRPTFDWLMRELAALESRVRLTSAAPSLTPSRQNSRQSVDLPQLRRAPTTSSVHHAPVDPASAASSLAPSRRASHEAASASALIHANLGTGLGQNPPVALRHRASAELVRTSAGTSMARPMHRRAISRGPSMQSVTSPRMALVGENQALSLPANGFGAGVLRTAPASGSGMAPAALFGGGVDSTALIDCGGGGASTAAAVVAALAAQPGISGQVIAEVLARLQKLQVSQTVEELNGQPIPPPSPAVTGRPSLDHRRSECASALPSGPGGDADSVEALRSGPPPLPADIAATARPRPFRPLTSPPVKNPATANGNGTSNGDAEDGGATANGAGQPNGSMPYLPYLQLGPGEGAPGPLRPQLLRGCSDGVAAASDSQPASPAAVTKSAGRALTGSHLYGGAATSSALTGGAGTCGGVPTGGPITASSCLGSALLSSAVQLSGCNGSASMGSAETIWSAVAAAVGDLGVLSGPADGIDLGGSCGGGSCSLPPPTPGTPPMHLMGPGGPVQHPMQMQIQIPMQTPMQLQGIMQIQMAGGGGAAGLGSRRRGGAQAGPLRSGSCRPGDPCPTINEAEEPV</sequence>
<dbReference type="Gene3D" id="1.10.510.10">
    <property type="entry name" value="Transferase(Phosphotransferase) domain 1"/>
    <property type="match status" value="1"/>
</dbReference>